<dbReference type="Proteomes" id="UP000886891">
    <property type="component" value="Unassembled WGS sequence"/>
</dbReference>
<gene>
    <name evidence="2" type="ORF">IAB14_00330</name>
</gene>
<organism evidence="2 3">
    <name type="scientific">Candidatus Stercoripulliclostridium merdipullorum</name>
    <dbReference type="NCBI Taxonomy" id="2840952"/>
    <lineage>
        <taxon>Bacteria</taxon>
        <taxon>Bacillati</taxon>
        <taxon>Bacillota</taxon>
        <taxon>Clostridia</taxon>
        <taxon>Eubacteriales</taxon>
        <taxon>Candidatus Stercoripulliclostridium</taxon>
    </lineage>
</organism>
<reference evidence="2" key="2">
    <citation type="journal article" date="2021" name="PeerJ">
        <title>Extensive microbial diversity within the chicken gut microbiome revealed by metagenomics and culture.</title>
        <authorList>
            <person name="Gilroy R."/>
            <person name="Ravi A."/>
            <person name="Getino M."/>
            <person name="Pursley I."/>
            <person name="Horton D.L."/>
            <person name="Alikhan N.F."/>
            <person name="Baker D."/>
            <person name="Gharbi K."/>
            <person name="Hall N."/>
            <person name="Watson M."/>
            <person name="Adriaenssens E.M."/>
            <person name="Foster-Nyarko E."/>
            <person name="Jarju S."/>
            <person name="Secka A."/>
            <person name="Antonio M."/>
            <person name="Oren A."/>
            <person name="Chaudhuri R.R."/>
            <person name="La Ragione R."/>
            <person name="Hildebrand F."/>
            <person name="Pallen M.J."/>
        </authorList>
    </citation>
    <scope>NUCLEOTIDE SEQUENCE</scope>
    <source>
        <strain evidence="2">23406</strain>
    </source>
</reference>
<evidence type="ECO:0000313" key="3">
    <source>
        <dbReference type="Proteomes" id="UP000886891"/>
    </source>
</evidence>
<dbReference type="AlphaFoldDB" id="A0A9D1SXC4"/>
<dbReference type="Pfam" id="PF10137">
    <property type="entry name" value="CAP12-PCTIR_TIR"/>
    <property type="match status" value="1"/>
</dbReference>
<proteinExistence type="predicted"/>
<name>A0A9D1SXC4_9FIRM</name>
<evidence type="ECO:0000259" key="1">
    <source>
        <dbReference type="Pfam" id="PF10137"/>
    </source>
</evidence>
<dbReference type="EMBL" id="DVOH01000003">
    <property type="protein sequence ID" value="HIU99545.1"/>
    <property type="molecule type" value="Genomic_DNA"/>
</dbReference>
<reference evidence="2" key="1">
    <citation type="submission" date="2020-10" db="EMBL/GenBank/DDBJ databases">
        <authorList>
            <person name="Gilroy R."/>
        </authorList>
    </citation>
    <scope>NUCLEOTIDE SEQUENCE</scope>
    <source>
        <strain evidence="2">23406</strain>
    </source>
</reference>
<protein>
    <recommendedName>
        <fullName evidence="1">CD-NTase-associated protein 12/Pycsar effector protein TIR domain-containing protein</fullName>
    </recommendedName>
</protein>
<comment type="caution">
    <text evidence="2">The sequence shown here is derived from an EMBL/GenBank/DDBJ whole genome shotgun (WGS) entry which is preliminary data.</text>
</comment>
<evidence type="ECO:0000313" key="2">
    <source>
        <dbReference type="EMBL" id="HIU99545.1"/>
    </source>
</evidence>
<dbReference type="InterPro" id="IPR019302">
    <property type="entry name" value="CAP12/PCTIR_TIR_dom"/>
</dbReference>
<feature type="domain" description="CD-NTase-associated protein 12/Pycsar effector protein TIR" evidence="1">
    <location>
        <begin position="17"/>
        <end position="94"/>
    </location>
</feature>
<feature type="non-terminal residue" evidence="2">
    <location>
        <position position="1"/>
    </location>
</feature>
<accession>A0A9D1SXC4</accession>
<sequence length="135" mass="15165">KINEEKHINLVLDKDTANRTGSPDIVKSILEKIDNATMIVSDVSIIDTLITKSKSIVNSNIMFELGYAMSSLSDSRVLMVMNKAFGDEKQLPFDLGLTRQILYHYDGASTDEERKKEKDGLINKFKKAIESIVDL</sequence>